<dbReference type="GO" id="GO:0005524">
    <property type="term" value="F:ATP binding"/>
    <property type="evidence" value="ECO:0007669"/>
    <property type="project" value="UniProtKB-KW"/>
</dbReference>
<dbReference type="Gene3D" id="1.25.40.530">
    <property type="entry name" value="MyTH4 domain"/>
    <property type="match status" value="1"/>
</dbReference>
<feature type="domain" description="FERM" evidence="9">
    <location>
        <begin position="144"/>
        <end position="495"/>
    </location>
</feature>
<evidence type="ECO:0000256" key="6">
    <source>
        <dbReference type="ARBA" id="ARBA00022840"/>
    </source>
</evidence>
<evidence type="ECO:0000256" key="1">
    <source>
        <dbReference type="ARBA" id="ARBA00004496"/>
    </source>
</evidence>
<evidence type="ECO:0000256" key="7">
    <source>
        <dbReference type="ARBA" id="ARBA00023175"/>
    </source>
</evidence>
<dbReference type="InterPro" id="IPR019748">
    <property type="entry name" value="FERM_central"/>
</dbReference>
<dbReference type="OrthoDB" id="6108017at2759"/>
<dbReference type="OMA" id="PREMYLA"/>
<comment type="similarity">
    <text evidence="2">Belongs to the TRAFAC class myosin-kinesin ATPase superfamily. Myosin family.</text>
</comment>
<gene>
    <name evidence="11" type="ORF">MARPO_0063s0065</name>
</gene>
<dbReference type="GO" id="GO:0003779">
    <property type="term" value="F:actin binding"/>
    <property type="evidence" value="ECO:0007669"/>
    <property type="project" value="UniProtKB-KW"/>
</dbReference>
<comment type="subcellular location">
    <subcellularLocation>
        <location evidence="1">Cytoplasm</location>
    </subcellularLocation>
</comment>
<dbReference type="EMBL" id="KZ772735">
    <property type="protein sequence ID" value="PTQ36527.1"/>
    <property type="molecule type" value="Genomic_DNA"/>
</dbReference>
<evidence type="ECO:0000259" key="9">
    <source>
        <dbReference type="PROSITE" id="PS50057"/>
    </source>
</evidence>
<dbReference type="SUPFAM" id="SSF50729">
    <property type="entry name" value="PH domain-like"/>
    <property type="match status" value="1"/>
</dbReference>
<name>A0A2R6WRN1_MARPO</name>
<evidence type="ECO:0000313" key="12">
    <source>
        <dbReference type="Proteomes" id="UP000244005"/>
    </source>
</evidence>
<dbReference type="Gene3D" id="3.10.20.90">
    <property type="entry name" value="Phosphatidylinositol 3-kinase Catalytic Subunit, Chain A, domain 1"/>
    <property type="match status" value="1"/>
</dbReference>
<dbReference type="Pfam" id="PF00784">
    <property type="entry name" value="MyTH4"/>
    <property type="match status" value="1"/>
</dbReference>
<dbReference type="InterPro" id="IPR000299">
    <property type="entry name" value="FERM_domain"/>
</dbReference>
<dbReference type="CDD" id="cd14473">
    <property type="entry name" value="FERM_B-lobe"/>
    <property type="match status" value="1"/>
</dbReference>
<dbReference type="SUPFAM" id="SSF47031">
    <property type="entry name" value="Second domain of FERM"/>
    <property type="match status" value="1"/>
</dbReference>
<dbReference type="Proteomes" id="UP000244005">
    <property type="component" value="Unassembled WGS sequence"/>
</dbReference>
<evidence type="ECO:0000256" key="2">
    <source>
        <dbReference type="ARBA" id="ARBA00008314"/>
    </source>
</evidence>
<dbReference type="GO" id="GO:0005856">
    <property type="term" value="C:cytoskeleton"/>
    <property type="evidence" value="ECO:0007669"/>
    <property type="project" value="InterPro"/>
</dbReference>
<dbReference type="SMART" id="SM00139">
    <property type="entry name" value="MyTH4"/>
    <property type="match status" value="1"/>
</dbReference>
<feature type="domain" description="MyTH4" evidence="10">
    <location>
        <begin position="1"/>
        <end position="139"/>
    </location>
</feature>
<keyword evidence="6" id="KW-0067">ATP-binding</keyword>
<keyword evidence="8" id="KW-0009">Actin-binding</keyword>
<dbReference type="InterPro" id="IPR000857">
    <property type="entry name" value="MyTH4_dom"/>
</dbReference>
<keyword evidence="5" id="KW-0547">Nucleotide-binding</keyword>
<dbReference type="PANTHER" id="PTHR22692:SF33">
    <property type="entry name" value="MYOSIN"/>
    <property type="match status" value="1"/>
</dbReference>
<dbReference type="InterPro" id="IPR011993">
    <property type="entry name" value="PH-like_dom_sf"/>
</dbReference>
<dbReference type="InterPro" id="IPR014352">
    <property type="entry name" value="FERM/acyl-CoA-bd_prot_sf"/>
</dbReference>
<accession>A0A2R6WRN1</accession>
<dbReference type="Gene3D" id="1.20.80.10">
    <property type="match status" value="1"/>
</dbReference>
<dbReference type="GO" id="GO:0005737">
    <property type="term" value="C:cytoplasm"/>
    <property type="evidence" value="ECO:0007669"/>
    <property type="project" value="UniProtKB-SubCell"/>
</dbReference>
<evidence type="ECO:0000256" key="4">
    <source>
        <dbReference type="ARBA" id="ARBA00022737"/>
    </source>
</evidence>
<proteinExistence type="inferred from homology"/>
<sequence length="513" mass="56680">MAYMGDVPTKRGRIFHIHQILSAGIKYAGLRDEVFTQIIKQTTSNPSRLSNVKGWQAMALCCGTFRPSEVFYPYLDAYLEQVAGGNISRKGTADTLGMLEQGMVNPAEAAAYCLERLRKVKNIGPRHLLPLSKEIEAVENMDTLPREVSLPDGTWQAFILRPMDTSEEVVTHLVNILGLFEARSYGLYQLDSNGVEKLIGSNSYILEVEASCNTLVSTPQNIQDIRFGAKTILKLSRFFCGSEDDHVEDSLSTVVLGSGSGGQSQFSEGNLHMLLKRKLYLVDLETLPPASRQAVLSFEYAQAVHDIVQGVHIVSEGDAMMLGAMQLRADLGTSRVEPEILAGIDGSKYGPQYCVQGNEGAWKDAIATTLYALPPSDNVMSWKQDYIDYVKSRCPLYEACRFFVRPLSNPAMPREMYLAVASTGVSFVDAKSRESINFLEYAEIASWGYTPTVFSIIVGSMSISTDNQFETTQGLEIANVIQLYVDLIQSIQEKSGQAEPALQEQLWDPLQGV</sequence>
<keyword evidence="4" id="KW-0677">Repeat</keyword>
<evidence type="ECO:0000256" key="3">
    <source>
        <dbReference type="ARBA" id="ARBA00022490"/>
    </source>
</evidence>
<dbReference type="Pfam" id="PF02174">
    <property type="entry name" value="IRS"/>
    <property type="match status" value="1"/>
</dbReference>
<evidence type="ECO:0000313" key="11">
    <source>
        <dbReference type="EMBL" id="PTQ36527.1"/>
    </source>
</evidence>
<dbReference type="PANTHER" id="PTHR22692">
    <property type="entry name" value="MYOSIN VII, XV"/>
    <property type="match status" value="1"/>
</dbReference>
<keyword evidence="3" id="KW-0963">Cytoplasm</keyword>
<dbReference type="PROSITE" id="PS51016">
    <property type="entry name" value="MYTH4"/>
    <property type="match status" value="1"/>
</dbReference>
<keyword evidence="7" id="KW-0505">Motor protein</keyword>
<keyword evidence="12" id="KW-1185">Reference proteome</keyword>
<organism evidence="11 12">
    <name type="scientific">Marchantia polymorpha</name>
    <name type="common">Common liverwort</name>
    <name type="synonym">Marchantia aquatica</name>
    <dbReference type="NCBI Taxonomy" id="3197"/>
    <lineage>
        <taxon>Eukaryota</taxon>
        <taxon>Viridiplantae</taxon>
        <taxon>Streptophyta</taxon>
        <taxon>Embryophyta</taxon>
        <taxon>Marchantiophyta</taxon>
        <taxon>Marchantiopsida</taxon>
        <taxon>Marchantiidae</taxon>
        <taxon>Marchantiales</taxon>
        <taxon>Marchantiaceae</taxon>
        <taxon>Marchantia</taxon>
    </lineage>
</organism>
<dbReference type="InterPro" id="IPR035963">
    <property type="entry name" value="FERM_2"/>
</dbReference>
<dbReference type="Pfam" id="PF21989">
    <property type="entry name" value="RA_2"/>
    <property type="match status" value="1"/>
</dbReference>
<dbReference type="InterPro" id="IPR002404">
    <property type="entry name" value="IRS_PTB"/>
</dbReference>
<dbReference type="PROSITE" id="PS50057">
    <property type="entry name" value="FERM_3"/>
    <property type="match status" value="1"/>
</dbReference>
<dbReference type="AlphaFoldDB" id="A0A2R6WRN1"/>
<evidence type="ECO:0000256" key="8">
    <source>
        <dbReference type="ARBA" id="ARBA00023203"/>
    </source>
</evidence>
<dbReference type="InterPro" id="IPR051567">
    <property type="entry name" value="Unconventional_Myosin_ATPase"/>
</dbReference>
<dbReference type="Gene3D" id="2.30.29.30">
    <property type="entry name" value="Pleckstrin-homology domain (PH domain)/Phosphotyrosine-binding domain (PTB)"/>
    <property type="match status" value="1"/>
</dbReference>
<evidence type="ECO:0008006" key="13">
    <source>
        <dbReference type="Google" id="ProtNLM"/>
    </source>
</evidence>
<evidence type="ECO:0000256" key="5">
    <source>
        <dbReference type="ARBA" id="ARBA00022741"/>
    </source>
</evidence>
<protein>
    <recommendedName>
        <fullName evidence="13">MyTH4 domain-containing protein</fullName>
    </recommendedName>
</protein>
<reference evidence="12" key="1">
    <citation type="journal article" date="2017" name="Cell">
        <title>Insights into land plant evolution garnered from the Marchantia polymorpha genome.</title>
        <authorList>
            <person name="Bowman J.L."/>
            <person name="Kohchi T."/>
            <person name="Yamato K.T."/>
            <person name="Jenkins J."/>
            <person name="Shu S."/>
            <person name="Ishizaki K."/>
            <person name="Yamaoka S."/>
            <person name="Nishihama R."/>
            <person name="Nakamura Y."/>
            <person name="Berger F."/>
            <person name="Adam C."/>
            <person name="Aki S.S."/>
            <person name="Althoff F."/>
            <person name="Araki T."/>
            <person name="Arteaga-Vazquez M.A."/>
            <person name="Balasubrmanian S."/>
            <person name="Barry K."/>
            <person name="Bauer D."/>
            <person name="Boehm C.R."/>
            <person name="Briginshaw L."/>
            <person name="Caballero-Perez J."/>
            <person name="Catarino B."/>
            <person name="Chen F."/>
            <person name="Chiyoda S."/>
            <person name="Chovatia M."/>
            <person name="Davies K.M."/>
            <person name="Delmans M."/>
            <person name="Demura T."/>
            <person name="Dierschke T."/>
            <person name="Dolan L."/>
            <person name="Dorantes-Acosta A.E."/>
            <person name="Eklund D.M."/>
            <person name="Florent S.N."/>
            <person name="Flores-Sandoval E."/>
            <person name="Fujiyama A."/>
            <person name="Fukuzawa H."/>
            <person name="Galik B."/>
            <person name="Grimanelli D."/>
            <person name="Grimwood J."/>
            <person name="Grossniklaus U."/>
            <person name="Hamada T."/>
            <person name="Haseloff J."/>
            <person name="Hetherington A.J."/>
            <person name="Higo A."/>
            <person name="Hirakawa Y."/>
            <person name="Hundley H.N."/>
            <person name="Ikeda Y."/>
            <person name="Inoue K."/>
            <person name="Inoue S.I."/>
            <person name="Ishida S."/>
            <person name="Jia Q."/>
            <person name="Kakita M."/>
            <person name="Kanazawa T."/>
            <person name="Kawai Y."/>
            <person name="Kawashima T."/>
            <person name="Kennedy M."/>
            <person name="Kinose K."/>
            <person name="Kinoshita T."/>
            <person name="Kohara Y."/>
            <person name="Koide E."/>
            <person name="Komatsu K."/>
            <person name="Kopischke S."/>
            <person name="Kubo M."/>
            <person name="Kyozuka J."/>
            <person name="Lagercrantz U."/>
            <person name="Lin S.S."/>
            <person name="Lindquist E."/>
            <person name="Lipzen A.M."/>
            <person name="Lu C.W."/>
            <person name="De Luna E."/>
            <person name="Martienssen R.A."/>
            <person name="Minamino N."/>
            <person name="Mizutani M."/>
            <person name="Mizutani M."/>
            <person name="Mochizuki N."/>
            <person name="Monte I."/>
            <person name="Mosher R."/>
            <person name="Nagasaki H."/>
            <person name="Nakagami H."/>
            <person name="Naramoto S."/>
            <person name="Nishitani K."/>
            <person name="Ohtani M."/>
            <person name="Okamoto T."/>
            <person name="Okumura M."/>
            <person name="Phillips J."/>
            <person name="Pollak B."/>
            <person name="Reinders A."/>
            <person name="Rovekamp M."/>
            <person name="Sano R."/>
            <person name="Sawa S."/>
            <person name="Schmid M.W."/>
            <person name="Shirakawa M."/>
            <person name="Solano R."/>
            <person name="Spunde A."/>
            <person name="Suetsugu N."/>
            <person name="Sugano S."/>
            <person name="Sugiyama A."/>
            <person name="Sun R."/>
            <person name="Suzuki Y."/>
            <person name="Takenaka M."/>
            <person name="Takezawa D."/>
            <person name="Tomogane H."/>
            <person name="Tsuzuki M."/>
            <person name="Ueda T."/>
            <person name="Umeda M."/>
            <person name="Ward J.M."/>
            <person name="Watanabe Y."/>
            <person name="Yazaki K."/>
            <person name="Yokoyama R."/>
            <person name="Yoshitake Y."/>
            <person name="Yotsui I."/>
            <person name="Zachgo S."/>
            <person name="Schmutz J."/>
        </authorList>
    </citation>
    <scope>NUCLEOTIDE SEQUENCE [LARGE SCALE GENOMIC DNA]</scope>
    <source>
        <strain evidence="12">Tak-1</strain>
    </source>
</reference>
<dbReference type="InterPro" id="IPR038185">
    <property type="entry name" value="MyTH4_dom_sf"/>
</dbReference>
<evidence type="ECO:0000259" key="10">
    <source>
        <dbReference type="PROSITE" id="PS51016"/>
    </source>
</evidence>